<dbReference type="EMBL" id="LVVM01004042">
    <property type="protein sequence ID" value="OJA13710.1"/>
    <property type="molecule type" value="Genomic_DNA"/>
</dbReference>
<proteinExistence type="predicted"/>
<keyword evidence="4" id="KW-1185">Reference proteome</keyword>
<feature type="transmembrane region" description="Helical" evidence="1">
    <location>
        <begin position="12"/>
        <end position="38"/>
    </location>
</feature>
<sequence>MVYTINTGCLTSVFSIVGIITGAVMPQAFIFLGIEFLIAKLYINSFLALLNARYYLQTKPDTVDLSKYHVHRSTYRPELRVNVPQDENLWTSREDVFDLKHIDEEEPRPTRPAQAVMSQRPIETTIEMSSFSSV</sequence>
<dbReference type="OrthoDB" id="2798516at2759"/>
<dbReference type="InterPro" id="IPR045339">
    <property type="entry name" value="DUF6534"/>
</dbReference>
<evidence type="ECO:0000256" key="1">
    <source>
        <dbReference type="SAM" id="Phobius"/>
    </source>
</evidence>
<evidence type="ECO:0000259" key="2">
    <source>
        <dbReference type="Pfam" id="PF20152"/>
    </source>
</evidence>
<name>A0A1J8PWN1_9AGAM</name>
<organism evidence="3 4">
    <name type="scientific">Rhizopogon vesiculosus</name>
    <dbReference type="NCBI Taxonomy" id="180088"/>
    <lineage>
        <taxon>Eukaryota</taxon>
        <taxon>Fungi</taxon>
        <taxon>Dikarya</taxon>
        <taxon>Basidiomycota</taxon>
        <taxon>Agaricomycotina</taxon>
        <taxon>Agaricomycetes</taxon>
        <taxon>Agaricomycetidae</taxon>
        <taxon>Boletales</taxon>
        <taxon>Suillineae</taxon>
        <taxon>Rhizopogonaceae</taxon>
        <taxon>Rhizopogon</taxon>
    </lineage>
</organism>
<dbReference type="Pfam" id="PF20152">
    <property type="entry name" value="DUF6534"/>
    <property type="match status" value="1"/>
</dbReference>
<keyword evidence="1" id="KW-0812">Transmembrane</keyword>
<gene>
    <name evidence="3" type="ORF">AZE42_12557</name>
</gene>
<keyword evidence="1" id="KW-1133">Transmembrane helix</keyword>
<dbReference type="STRING" id="180088.A0A1J8PWN1"/>
<dbReference type="AlphaFoldDB" id="A0A1J8PWN1"/>
<evidence type="ECO:0000313" key="3">
    <source>
        <dbReference type="EMBL" id="OJA13710.1"/>
    </source>
</evidence>
<comment type="caution">
    <text evidence="3">The sequence shown here is derived from an EMBL/GenBank/DDBJ whole genome shotgun (WGS) entry which is preliminary data.</text>
</comment>
<reference evidence="3 4" key="1">
    <citation type="submission" date="2016-03" db="EMBL/GenBank/DDBJ databases">
        <title>Comparative genomics of the ectomycorrhizal sister species Rhizopogon vinicolor and Rhizopogon vesiculosus (Basidiomycota: Boletales) reveals a divergence of the mating type B locus.</title>
        <authorList>
            <person name="Mujic A.B."/>
            <person name="Kuo A."/>
            <person name="Tritt A."/>
            <person name="Lipzen A."/>
            <person name="Chen C."/>
            <person name="Johnson J."/>
            <person name="Sharma A."/>
            <person name="Barry K."/>
            <person name="Grigoriev I.V."/>
            <person name="Spatafora J.W."/>
        </authorList>
    </citation>
    <scope>NUCLEOTIDE SEQUENCE [LARGE SCALE GENOMIC DNA]</scope>
    <source>
        <strain evidence="3 4">AM-OR11-056</strain>
    </source>
</reference>
<keyword evidence="1" id="KW-0472">Membrane</keyword>
<evidence type="ECO:0000313" key="4">
    <source>
        <dbReference type="Proteomes" id="UP000183567"/>
    </source>
</evidence>
<accession>A0A1J8PWN1</accession>
<feature type="domain" description="DUF6534" evidence="2">
    <location>
        <begin position="1"/>
        <end position="54"/>
    </location>
</feature>
<dbReference type="Proteomes" id="UP000183567">
    <property type="component" value="Unassembled WGS sequence"/>
</dbReference>
<protein>
    <recommendedName>
        <fullName evidence="2">DUF6534 domain-containing protein</fullName>
    </recommendedName>
</protein>